<dbReference type="PANTHER" id="PTHR46890">
    <property type="entry name" value="NON-LTR RETROLELEMENT REVERSE TRANSCRIPTASE-LIKE PROTEIN-RELATED"/>
    <property type="match status" value="1"/>
</dbReference>
<dbReference type="Proteomes" id="UP000235220">
    <property type="component" value="Chromosome 1"/>
</dbReference>
<dbReference type="GeneID" id="108986632"/>
<proteinExistence type="predicted"/>
<keyword evidence="1" id="KW-1185">Reference proteome</keyword>
<sequence length="592" mass="66989">MAPLKSPGPDGFGACFYQNHWGIIGDDVCAVVLDHLNGNTPFQPINFTYIALIPKKKDPKVVTEFRSISLCNIFYKIVSKVLVNRFKGVLSEIISGNQSAFIPGRIITDNIMLAYEVLHTMKVGKKGKKGNMAIKLDMSKAYDRIEWPFVKAVMKKLGFCLEWTELVIRCITSVSYSVLVNGKPGAKILHSRDLRQGDPLSPYLFIMCVEGLSSLLNHSDSIRITKGVTVVRGGLRVNHLLFVDDCILFGRASVEEWRSLQYLLLRNTSITEASLGNAPSLIWRSVWCSLGLLNEGLRRKVGNGAEISIWGQKWLQIPSTFCVQSPISRLDADARVIKLIDDDSKEWNEGLIRSVFIKEEAEHICNIPTSSRGVEDKLLWGPSREEVYLVKSAYFLEENIKKAVMGESSRESELDSRWKTIWDMKVPGKVEIFMWKAGNNLLATRGNLFSKKVIDNPLCPICLRGDETMMHVLWHCPATRDVWAESLRASQKWCVNEAGLLKLWEDLSGKLDKNELEEVAFIMRGVWMRMNKFIFENEFSILSSVIRTTKELLEDFHSVEEGTDVTGMPNNQTSTVVPKYWLPPGENNFKAN</sequence>
<dbReference type="SUPFAM" id="SSF56672">
    <property type="entry name" value="DNA/RNA polymerases"/>
    <property type="match status" value="1"/>
</dbReference>
<protein>
    <submittedName>
        <fullName evidence="2">Uncharacterized protein LOC108986632</fullName>
    </submittedName>
</protein>
<organism evidence="1 2">
    <name type="scientific">Juglans regia</name>
    <name type="common">English walnut</name>
    <dbReference type="NCBI Taxonomy" id="51240"/>
    <lineage>
        <taxon>Eukaryota</taxon>
        <taxon>Viridiplantae</taxon>
        <taxon>Streptophyta</taxon>
        <taxon>Embryophyta</taxon>
        <taxon>Tracheophyta</taxon>
        <taxon>Spermatophyta</taxon>
        <taxon>Magnoliopsida</taxon>
        <taxon>eudicotyledons</taxon>
        <taxon>Gunneridae</taxon>
        <taxon>Pentapetalae</taxon>
        <taxon>rosids</taxon>
        <taxon>fabids</taxon>
        <taxon>Fagales</taxon>
        <taxon>Juglandaceae</taxon>
        <taxon>Juglans</taxon>
    </lineage>
</organism>
<dbReference type="InterPro" id="IPR052343">
    <property type="entry name" value="Retrotransposon-Effector_Assoc"/>
</dbReference>
<dbReference type="Pfam" id="PF00078">
    <property type="entry name" value="RVT_1"/>
    <property type="match status" value="1"/>
</dbReference>
<dbReference type="Pfam" id="PF13966">
    <property type="entry name" value="zf-RVT"/>
    <property type="match status" value="1"/>
</dbReference>
<accession>A0A2I4E634</accession>
<dbReference type="AlphaFoldDB" id="A0A2I4E634"/>
<dbReference type="InterPro" id="IPR043502">
    <property type="entry name" value="DNA/RNA_pol_sf"/>
</dbReference>
<evidence type="ECO:0000313" key="1">
    <source>
        <dbReference type="Proteomes" id="UP000235220"/>
    </source>
</evidence>
<reference evidence="2" key="1">
    <citation type="submission" date="2025-08" db="UniProtKB">
        <authorList>
            <consortium name="RefSeq"/>
        </authorList>
    </citation>
    <scope>IDENTIFICATION</scope>
    <source>
        <tissue evidence="2">Leaves</tissue>
    </source>
</reference>
<dbReference type="Gramene" id="Jr01_21440_p1">
    <property type="protein sequence ID" value="cds.Jr01_21440_p1"/>
    <property type="gene ID" value="Jr01_21440"/>
</dbReference>
<dbReference type="OrthoDB" id="1744687at2759"/>
<evidence type="ECO:0000313" key="2">
    <source>
        <dbReference type="RefSeq" id="XP_018814859.1"/>
    </source>
</evidence>
<dbReference type="RefSeq" id="XP_018814859.1">
    <property type="nucleotide sequence ID" value="XM_018959314.1"/>
</dbReference>
<dbReference type="CDD" id="cd01650">
    <property type="entry name" value="RT_nLTR_like"/>
    <property type="match status" value="1"/>
</dbReference>
<dbReference type="KEGG" id="jre:108986632"/>
<gene>
    <name evidence="2" type="primary">LOC108986632</name>
</gene>
<name>A0A2I4E634_JUGRE</name>
<dbReference type="InterPro" id="IPR000477">
    <property type="entry name" value="RT_dom"/>
</dbReference>
<dbReference type="InterPro" id="IPR026960">
    <property type="entry name" value="RVT-Znf"/>
</dbReference>
<dbReference type="PANTHER" id="PTHR46890:SF48">
    <property type="entry name" value="RNA-DIRECTED DNA POLYMERASE"/>
    <property type="match status" value="1"/>
</dbReference>